<sequence>MRAVIPAAMLLLLGSSFLTASDAQARFNALPGQPPSLVEEAACVMRRVRTVLPNGRVVYQNVRQCGVQPMPRCRMVRERVRTPSGRVVFRDVRRCH</sequence>
<evidence type="ECO:0000313" key="3">
    <source>
        <dbReference type="Proteomes" id="UP000599312"/>
    </source>
</evidence>
<feature type="chain" id="PRO_5036966640" evidence="1">
    <location>
        <begin position="21"/>
        <end position="96"/>
    </location>
</feature>
<name>A0A931BWP0_9HYPH</name>
<gene>
    <name evidence="2" type="ORF">I2H38_17765</name>
</gene>
<dbReference type="AlphaFoldDB" id="A0A931BWP0"/>
<comment type="caution">
    <text evidence="2">The sequence shown here is derived from an EMBL/GenBank/DDBJ whole genome shotgun (WGS) entry which is preliminary data.</text>
</comment>
<reference evidence="2" key="1">
    <citation type="submission" date="2020-11" db="EMBL/GenBank/DDBJ databases">
        <authorList>
            <person name="Kim M.K."/>
        </authorList>
    </citation>
    <scope>NUCLEOTIDE SEQUENCE</scope>
    <source>
        <strain evidence="2">BT350</strain>
    </source>
</reference>
<dbReference type="EMBL" id="JADQDO010000010">
    <property type="protein sequence ID" value="MBF9235225.1"/>
    <property type="molecule type" value="Genomic_DNA"/>
</dbReference>
<keyword evidence="1" id="KW-0732">Signal</keyword>
<feature type="signal peptide" evidence="1">
    <location>
        <begin position="1"/>
        <end position="20"/>
    </location>
</feature>
<evidence type="ECO:0000256" key="1">
    <source>
        <dbReference type="SAM" id="SignalP"/>
    </source>
</evidence>
<dbReference type="Proteomes" id="UP000599312">
    <property type="component" value="Unassembled WGS sequence"/>
</dbReference>
<accession>A0A931BWP0</accession>
<keyword evidence="3" id="KW-1185">Reference proteome</keyword>
<organism evidence="2 3">
    <name type="scientific">Microvirga alba</name>
    <dbReference type="NCBI Taxonomy" id="2791025"/>
    <lineage>
        <taxon>Bacteria</taxon>
        <taxon>Pseudomonadati</taxon>
        <taxon>Pseudomonadota</taxon>
        <taxon>Alphaproteobacteria</taxon>
        <taxon>Hyphomicrobiales</taxon>
        <taxon>Methylobacteriaceae</taxon>
        <taxon>Microvirga</taxon>
    </lineage>
</organism>
<proteinExistence type="predicted"/>
<protein>
    <submittedName>
        <fullName evidence="2">Uncharacterized protein</fullName>
    </submittedName>
</protein>
<dbReference type="RefSeq" id="WP_196273213.1">
    <property type="nucleotide sequence ID" value="NZ_JADQDO010000010.1"/>
</dbReference>
<evidence type="ECO:0000313" key="2">
    <source>
        <dbReference type="EMBL" id="MBF9235225.1"/>
    </source>
</evidence>